<evidence type="ECO:0000256" key="10">
    <source>
        <dbReference type="SAM" id="SignalP"/>
    </source>
</evidence>
<dbReference type="SUPFAM" id="SSF49854">
    <property type="entry name" value="Spermadhesin, CUB domain"/>
    <property type="match status" value="1"/>
</dbReference>
<evidence type="ECO:0000256" key="1">
    <source>
        <dbReference type="ARBA" id="ARBA00004613"/>
    </source>
</evidence>
<evidence type="ECO:0000259" key="11">
    <source>
        <dbReference type="Pfam" id="PF05428"/>
    </source>
</evidence>
<evidence type="ECO:0000313" key="13">
    <source>
        <dbReference type="EMBL" id="KAK8721991.1"/>
    </source>
</evidence>
<feature type="chain" id="PRO_5043642928" description="Corticotropin-releasing factor-binding protein" evidence="10">
    <location>
        <begin position="18"/>
        <end position="308"/>
    </location>
</feature>
<evidence type="ECO:0000256" key="3">
    <source>
        <dbReference type="ARBA" id="ARBA00015713"/>
    </source>
</evidence>
<dbReference type="Proteomes" id="UP001445076">
    <property type="component" value="Unassembled WGS sequence"/>
</dbReference>
<keyword evidence="14" id="KW-1185">Reference proteome</keyword>
<evidence type="ECO:0000259" key="12">
    <source>
        <dbReference type="Pfam" id="PF23541"/>
    </source>
</evidence>
<evidence type="ECO:0000256" key="4">
    <source>
        <dbReference type="ARBA" id="ARBA00022525"/>
    </source>
</evidence>
<dbReference type="InterPro" id="IPR056178">
    <property type="entry name" value="CRF-BP_C"/>
</dbReference>
<keyword evidence="4" id="KW-0964">Secreted</keyword>
<evidence type="ECO:0000256" key="9">
    <source>
        <dbReference type="ARBA" id="ARBA00033162"/>
    </source>
</evidence>
<evidence type="ECO:0000313" key="14">
    <source>
        <dbReference type="Proteomes" id="UP001445076"/>
    </source>
</evidence>
<dbReference type="Pfam" id="PF23541">
    <property type="entry name" value="CRF-BP_C"/>
    <property type="match status" value="1"/>
</dbReference>
<evidence type="ECO:0000256" key="6">
    <source>
        <dbReference type="ARBA" id="ARBA00023157"/>
    </source>
</evidence>
<proteinExistence type="inferred from homology"/>
<evidence type="ECO:0000256" key="2">
    <source>
        <dbReference type="ARBA" id="ARBA00008313"/>
    </source>
</evidence>
<evidence type="ECO:0000256" key="8">
    <source>
        <dbReference type="ARBA" id="ARBA00024997"/>
    </source>
</evidence>
<organism evidence="13 14">
    <name type="scientific">Cherax quadricarinatus</name>
    <name type="common">Australian red claw crayfish</name>
    <dbReference type="NCBI Taxonomy" id="27406"/>
    <lineage>
        <taxon>Eukaryota</taxon>
        <taxon>Metazoa</taxon>
        <taxon>Ecdysozoa</taxon>
        <taxon>Arthropoda</taxon>
        <taxon>Crustacea</taxon>
        <taxon>Multicrustacea</taxon>
        <taxon>Malacostraca</taxon>
        <taxon>Eumalacostraca</taxon>
        <taxon>Eucarida</taxon>
        <taxon>Decapoda</taxon>
        <taxon>Pleocyemata</taxon>
        <taxon>Astacidea</taxon>
        <taxon>Parastacoidea</taxon>
        <taxon>Parastacidae</taxon>
        <taxon>Cherax</taxon>
    </lineage>
</organism>
<dbReference type="GO" id="GO:0051460">
    <property type="term" value="P:negative regulation of corticotropin secretion"/>
    <property type="evidence" value="ECO:0007669"/>
    <property type="project" value="TreeGrafter"/>
</dbReference>
<gene>
    <name evidence="13" type="ORF">OTU49_012415</name>
</gene>
<accession>A0AAW0VYM9</accession>
<dbReference type="EMBL" id="JARKIK010000097">
    <property type="protein sequence ID" value="KAK8721991.1"/>
    <property type="molecule type" value="Genomic_DNA"/>
</dbReference>
<evidence type="ECO:0000256" key="7">
    <source>
        <dbReference type="ARBA" id="ARBA00023180"/>
    </source>
</evidence>
<keyword evidence="7" id="KW-0325">Glycoprotein</keyword>
<dbReference type="InterPro" id="IPR008435">
    <property type="entry name" value="CRF-bd"/>
</dbReference>
<dbReference type="GO" id="GO:0009755">
    <property type="term" value="P:hormone-mediated signaling pathway"/>
    <property type="evidence" value="ECO:0007669"/>
    <property type="project" value="TreeGrafter"/>
</dbReference>
<sequence length="308" mass="33217">MLFTFLMAVGLLGCAQTSPLSKSGGQKVDLSTSIRAKRNSRIIEECMLVGLEEGTYFYKSRGTGDVCGVYLLSQPDQAVQVTFDYLDVDCEADGLVSFVDGWELGGELFPSEVDAPLEGRVHEFCGRLKTKTFTSSGNAALIQYRVPSRGDGFRITVRYVRNPAPCNILVDDVKGVYTLRNHGRRTNCSITTIFPASVSIIQLAVGVNGGAVPNRAIETGVLSRCEKRGSLDYVQLGGGQGLDVTKLEVEDSVCGLDSNPRMPPSHILCGMTTVRMVSSGLTDNSITLAISQITDLDVMPTLMCEVPL</sequence>
<comment type="similarity">
    <text evidence="2">Belongs to the CRF-binding protein family.</text>
</comment>
<comment type="caution">
    <text evidence="13">The sequence shown here is derived from an EMBL/GenBank/DDBJ whole genome shotgun (WGS) entry which is preliminary data.</text>
</comment>
<dbReference type="InterPro" id="IPR056177">
    <property type="entry name" value="CRF-BP_N"/>
</dbReference>
<dbReference type="PANTHER" id="PTHR10278:SF0">
    <property type="entry name" value="CORTICOTROPIN-RELEASING FACTOR-BINDING PROTEIN"/>
    <property type="match status" value="1"/>
</dbReference>
<dbReference type="GO" id="GO:0005615">
    <property type="term" value="C:extracellular space"/>
    <property type="evidence" value="ECO:0007669"/>
    <property type="project" value="TreeGrafter"/>
</dbReference>
<dbReference type="Pfam" id="PF05428">
    <property type="entry name" value="CRF-BP_N"/>
    <property type="match status" value="1"/>
</dbReference>
<dbReference type="InterPro" id="IPR035914">
    <property type="entry name" value="Sperma_CUB_dom_sf"/>
</dbReference>
<dbReference type="Gene3D" id="2.60.120.290">
    <property type="entry name" value="Spermadhesin, CUB domain"/>
    <property type="match status" value="1"/>
</dbReference>
<keyword evidence="5 10" id="KW-0732">Signal</keyword>
<reference evidence="13 14" key="1">
    <citation type="journal article" date="2024" name="BMC Genomics">
        <title>Genome assembly of redclaw crayfish (Cherax quadricarinatus) provides insights into its immune adaptation and hypoxia tolerance.</title>
        <authorList>
            <person name="Liu Z."/>
            <person name="Zheng J."/>
            <person name="Li H."/>
            <person name="Fang K."/>
            <person name="Wang S."/>
            <person name="He J."/>
            <person name="Zhou D."/>
            <person name="Weng S."/>
            <person name="Chi M."/>
            <person name="Gu Z."/>
            <person name="He J."/>
            <person name="Li F."/>
            <person name="Wang M."/>
        </authorList>
    </citation>
    <scope>NUCLEOTIDE SEQUENCE [LARGE SCALE GENOMIC DNA]</scope>
    <source>
        <strain evidence="13">ZL_2023a</strain>
    </source>
</reference>
<comment type="subcellular location">
    <subcellularLocation>
        <location evidence="1">Secreted</location>
    </subcellularLocation>
</comment>
<name>A0AAW0VYM9_CHEQU</name>
<feature type="signal peptide" evidence="10">
    <location>
        <begin position="1"/>
        <end position="17"/>
    </location>
</feature>
<evidence type="ECO:0000256" key="5">
    <source>
        <dbReference type="ARBA" id="ARBA00022729"/>
    </source>
</evidence>
<feature type="domain" description="Corticotropin-releasing factor binding protein N-terminal" evidence="11">
    <location>
        <begin position="52"/>
        <end position="158"/>
    </location>
</feature>
<dbReference type="AlphaFoldDB" id="A0AAW0VYM9"/>
<protein>
    <recommendedName>
        <fullName evidence="3">Corticotropin-releasing factor-binding protein</fullName>
    </recommendedName>
    <alternativeName>
        <fullName evidence="9">Corticotropin-releasing hormone-binding protein</fullName>
    </alternativeName>
</protein>
<dbReference type="GO" id="GO:0051424">
    <property type="term" value="F:corticotropin-releasing hormone binding"/>
    <property type="evidence" value="ECO:0007669"/>
    <property type="project" value="InterPro"/>
</dbReference>
<feature type="domain" description="Corticotropin-releasing factor binding protein C-terminal" evidence="12">
    <location>
        <begin position="172"/>
        <end position="294"/>
    </location>
</feature>
<comment type="function">
    <text evidence="8">Binds CRF and inactivates it. May prevent inappropriate pituitary-adrenal stimulation in pregnancy.</text>
</comment>
<keyword evidence="6" id="KW-1015">Disulfide bond</keyword>
<dbReference type="PANTHER" id="PTHR10278">
    <property type="entry name" value="CORTICOTROPIN-RELEASING FACTOR-BINDING PROTEIN"/>
    <property type="match status" value="1"/>
</dbReference>